<sequence length="129" mass="14627">MEKVQATLEFSLQLKQFQIPFFLQSGCYQIKTSFEILTSIPHTIEARIFHTEDNVKYPASVEGSVLFSSAFKLKKTKRAIRIDDVVIYTVNILLDESQVSDKKSFRSALCLCVPYTVSYVSSILSTMAD</sequence>
<evidence type="ECO:0000313" key="2">
    <source>
        <dbReference type="RefSeq" id="XP_041433487.1"/>
    </source>
</evidence>
<gene>
    <name evidence="2" type="primary">LOC121398362</name>
</gene>
<dbReference type="RefSeq" id="XP_041433487.1">
    <property type="nucleotide sequence ID" value="XM_041577553.1"/>
</dbReference>
<dbReference type="GeneID" id="121398362"/>
<organism evidence="1 2">
    <name type="scientific">Xenopus laevis</name>
    <name type="common">African clawed frog</name>
    <dbReference type="NCBI Taxonomy" id="8355"/>
    <lineage>
        <taxon>Eukaryota</taxon>
        <taxon>Metazoa</taxon>
        <taxon>Chordata</taxon>
        <taxon>Craniata</taxon>
        <taxon>Vertebrata</taxon>
        <taxon>Euteleostomi</taxon>
        <taxon>Amphibia</taxon>
        <taxon>Batrachia</taxon>
        <taxon>Anura</taxon>
        <taxon>Pipoidea</taxon>
        <taxon>Pipidae</taxon>
        <taxon>Xenopodinae</taxon>
        <taxon>Xenopus</taxon>
        <taxon>Xenopus</taxon>
    </lineage>
</organism>
<dbReference type="AlphaFoldDB" id="A0A8J1LVC3"/>
<accession>A0A8J1LVC3</accession>
<dbReference type="KEGG" id="xla:121398362"/>
<protein>
    <submittedName>
        <fullName evidence="2">Protein FAM135A-like</fullName>
    </submittedName>
</protein>
<dbReference type="Proteomes" id="UP000186698">
    <property type="component" value="Chromosome 9_10L"/>
</dbReference>
<keyword evidence="1" id="KW-1185">Reference proteome</keyword>
<proteinExistence type="predicted"/>
<name>A0A8J1LVC3_XENLA</name>
<evidence type="ECO:0000313" key="1">
    <source>
        <dbReference type="Proteomes" id="UP000186698"/>
    </source>
</evidence>
<reference evidence="2" key="1">
    <citation type="submission" date="2025-08" db="UniProtKB">
        <authorList>
            <consortium name="RefSeq"/>
        </authorList>
    </citation>
    <scope>IDENTIFICATION</scope>
    <source>
        <strain evidence="2">J_2021</strain>
        <tissue evidence="2">Erythrocytes</tissue>
    </source>
</reference>
<dbReference type="OrthoDB" id="273452at2759"/>